<feature type="region of interest" description="Disordered" evidence="16">
    <location>
        <begin position="504"/>
        <end position="523"/>
    </location>
</feature>
<evidence type="ECO:0000256" key="2">
    <source>
        <dbReference type="ARBA" id="ARBA00004477"/>
    </source>
</evidence>
<comment type="subcellular location">
    <subcellularLocation>
        <location evidence="3">Cell membrane</location>
        <topology evidence="3">Multi-pass membrane protein</topology>
    </subcellularLocation>
    <subcellularLocation>
        <location evidence="2">Endoplasmic reticulum membrane</location>
        <topology evidence="2">Multi-pass membrane protein</topology>
    </subcellularLocation>
    <subcellularLocation>
        <location evidence="1">Mitochondrion membrane</location>
        <topology evidence="1">Multi-pass membrane protein</topology>
    </subcellularLocation>
</comment>
<feature type="region of interest" description="Disordered" evidence="16">
    <location>
        <begin position="27"/>
        <end position="53"/>
    </location>
</feature>
<feature type="compositionally biased region" description="Polar residues" evidence="16">
    <location>
        <begin position="37"/>
        <end position="50"/>
    </location>
</feature>
<reference evidence="20" key="1">
    <citation type="submission" date="2012-01" db="EMBL/GenBank/DDBJ databases">
        <authorList>
            <person name="Walter R."/>
            <person name="Schartl M."/>
            <person name="Warren W."/>
        </authorList>
    </citation>
    <scope>NUCLEOTIDE SEQUENCE [LARGE SCALE GENOMIC DNA]</scope>
    <source>
        <strain evidence="20">JP 163 A</strain>
    </source>
</reference>
<keyword evidence="4" id="KW-0813">Transport</keyword>
<feature type="transmembrane region" description="Helical" evidence="17">
    <location>
        <begin position="207"/>
        <end position="225"/>
    </location>
</feature>
<feature type="transmembrane region" description="Helical" evidence="17">
    <location>
        <begin position="370"/>
        <end position="387"/>
    </location>
</feature>
<dbReference type="GO" id="GO:0097037">
    <property type="term" value="P:heme export"/>
    <property type="evidence" value="ECO:0007669"/>
    <property type="project" value="TreeGrafter"/>
</dbReference>
<keyword evidence="10 17" id="KW-0472">Membrane</keyword>
<comment type="catalytic activity">
    <reaction evidence="12">
        <text>choline(out) = choline(in)</text>
        <dbReference type="Rhea" id="RHEA:32751"/>
        <dbReference type="ChEBI" id="CHEBI:15354"/>
    </reaction>
</comment>
<dbReference type="InterPro" id="IPR036259">
    <property type="entry name" value="MFS_trans_sf"/>
</dbReference>
<keyword evidence="7" id="KW-0256">Endoplasmic reticulum</keyword>
<proteinExistence type="inferred from homology"/>
<keyword evidence="6 17" id="KW-0812">Transmembrane</keyword>
<dbReference type="InterPro" id="IPR049680">
    <property type="entry name" value="FLVCR1-2_SLC49-like"/>
</dbReference>
<evidence type="ECO:0000313" key="20">
    <source>
        <dbReference type="Proteomes" id="UP000002852"/>
    </source>
</evidence>
<feature type="transmembrane region" description="Helical" evidence="17">
    <location>
        <begin position="433"/>
        <end position="454"/>
    </location>
</feature>
<dbReference type="GO" id="GO:0015220">
    <property type="term" value="F:choline transmembrane transporter activity"/>
    <property type="evidence" value="ECO:0007669"/>
    <property type="project" value="UniProtKB-ARBA"/>
</dbReference>
<dbReference type="InParanoid" id="A0A3B5Q8P0"/>
<dbReference type="FunFam" id="1.20.1250.20:FF:000101">
    <property type="entry name" value="feline leukemia virus subgroup C receptor-related protein 2"/>
    <property type="match status" value="1"/>
</dbReference>
<feature type="transmembrane region" description="Helical" evidence="17">
    <location>
        <begin position="118"/>
        <end position="138"/>
    </location>
</feature>
<dbReference type="GO" id="GO:0020037">
    <property type="term" value="F:heme binding"/>
    <property type="evidence" value="ECO:0007669"/>
    <property type="project" value="TreeGrafter"/>
</dbReference>
<reference evidence="19" key="4">
    <citation type="submission" date="2025-09" db="UniProtKB">
        <authorList>
            <consortium name="Ensembl"/>
        </authorList>
    </citation>
    <scope>IDENTIFICATION</scope>
    <source>
        <strain evidence="19">JP 163 A</strain>
    </source>
</reference>
<feature type="transmembrane region" description="Helical" evidence="17">
    <location>
        <begin position="245"/>
        <end position="265"/>
    </location>
</feature>
<dbReference type="PROSITE" id="PS50850">
    <property type="entry name" value="MFS"/>
    <property type="match status" value="1"/>
</dbReference>
<evidence type="ECO:0000256" key="12">
    <source>
        <dbReference type="ARBA" id="ARBA00036811"/>
    </source>
</evidence>
<evidence type="ECO:0000256" key="3">
    <source>
        <dbReference type="ARBA" id="ARBA00004651"/>
    </source>
</evidence>
<evidence type="ECO:0000313" key="19">
    <source>
        <dbReference type="Ensembl" id="ENSXMAP00000026619.1"/>
    </source>
</evidence>
<evidence type="ECO:0000256" key="15">
    <source>
        <dbReference type="ARBA" id="ARBA00053231"/>
    </source>
</evidence>
<dbReference type="Ensembl" id="ENSXMAT00000026142.1">
    <property type="protein sequence ID" value="ENSXMAP00000026619.1"/>
    <property type="gene ID" value="ENSXMAG00000003955.2"/>
</dbReference>
<dbReference type="PANTHER" id="PTHR10924">
    <property type="entry name" value="MAJOR FACILITATOR SUPERFAMILY PROTEIN-RELATED"/>
    <property type="match status" value="1"/>
</dbReference>
<feature type="compositionally biased region" description="Low complexity" evidence="16">
    <location>
        <begin position="509"/>
        <end position="523"/>
    </location>
</feature>
<keyword evidence="8 17" id="KW-1133">Transmembrane helix</keyword>
<feature type="transmembrane region" description="Helical" evidence="17">
    <location>
        <begin position="145"/>
        <end position="162"/>
    </location>
</feature>
<feature type="transmembrane region" description="Helical" evidence="17">
    <location>
        <begin position="393"/>
        <end position="412"/>
    </location>
</feature>
<dbReference type="GO" id="GO:0031966">
    <property type="term" value="C:mitochondrial membrane"/>
    <property type="evidence" value="ECO:0007669"/>
    <property type="project" value="UniProtKB-SubCell"/>
</dbReference>
<evidence type="ECO:0000256" key="1">
    <source>
        <dbReference type="ARBA" id="ARBA00004225"/>
    </source>
</evidence>
<dbReference type="GO" id="GO:0005789">
    <property type="term" value="C:endoplasmic reticulum membrane"/>
    <property type="evidence" value="ECO:0007669"/>
    <property type="project" value="UniProtKB-SubCell"/>
</dbReference>
<keyword evidence="9" id="KW-0496">Mitochondrion</keyword>
<accession>A0A3B5Q8P0</accession>
<evidence type="ECO:0000256" key="6">
    <source>
        <dbReference type="ARBA" id="ARBA00022692"/>
    </source>
</evidence>
<feature type="transmembrane region" description="Helical" evidence="17">
    <location>
        <begin position="174"/>
        <end position="195"/>
    </location>
</feature>
<feature type="transmembrane region" description="Helical" evidence="17">
    <location>
        <begin position="460"/>
        <end position="480"/>
    </location>
</feature>
<dbReference type="PANTHER" id="PTHR10924:SF3">
    <property type="entry name" value="HEME TRANSPORTER FLVCR2"/>
    <property type="match status" value="1"/>
</dbReference>
<reference evidence="20" key="2">
    <citation type="journal article" date="2013" name="Nat. Genet.">
        <title>The genome of the platyfish, Xiphophorus maculatus, provides insights into evolutionary adaptation and several complex traits.</title>
        <authorList>
            <person name="Schartl M."/>
            <person name="Walter R.B."/>
            <person name="Shen Y."/>
            <person name="Garcia T."/>
            <person name="Catchen J."/>
            <person name="Amores A."/>
            <person name="Braasch I."/>
            <person name="Chalopin D."/>
            <person name="Volff J.N."/>
            <person name="Lesch K.P."/>
            <person name="Bisazza A."/>
            <person name="Minx P."/>
            <person name="Hillier L."/>
            <person name="Wilson R.K."/>
            <person name="Fuerstenberg S."/>
            <person name="Boore J."/>
            <person name="Searle S."/>
            <person name="Postlethwait J.H."/>
            <person name="Warren W.C."/>
        </authorList>
    </citation>
    <scope>NUCLEOTIDE SEQUENCE [LARGE SCALE GENOMIC DNA]</scope>
    <source>
        <strain evidence="20">JP 163 A</strain>
    </source>
</reference>
<evidence type="ECO:0000256" key="8">
    <source>
        <dbReference type="ARBA" id="ARBA00022989"/>
    </source>
</evidence>
<evidence type="ECO:0000256" key="14">
    <source>
        <dbReference type="ARBA" id="ARBA00046338"/>
    </source>
</evidence>
<dbReference type="Pfam" id="PF07690">
    <property type="entry name" value="MFS_1"/>
    <property type="match status" value="1"/>
</dbReference>
<evidence type="ECO:0000256" key="4">
    <source>
        <dbReference type="ARBA" id="ARBA00022448"/>
    </source>
</evidence>
<keyword evidence="5" id="KW-1003">Cell membrane</keyword>
<evidence type="ECO:0000256" key="10">
    <source>
        <dbReference type="ARBA" id="ARBA00023136"/>
    </source>
</evidence>
<organism evidence="19 20">
    <name type="scientific">Xiphophorus maculatus</name>
    <name type="common">Southern platyfish</name>
    <name type="synonym">Platypoecilus maculatus</name>
    <dbReference type="NCBI Taxonomy" id="8083"/>
    <lineage>
        <taxon>Eukaryota</taxon>
        <taxon>Metazoa</taxon>
        <taxon>Chordata</taxon>
        <taxon>Craniata</taxon>
        <taxon>Vertebrata</taxon>
        <taxon>Euteleostomi</taxon>
        <taxon>Actinopterygii</taxon>
        <taxon>Neopterygii</taxon>
        <taxon>Teleostei</taxon>
        <taxon>Neoteleostei</taxon>
        <taxon>Acanthomorphata</taxon>
        <taxon>Ovalentaria</taxon>
        <taxon>Atherinomorphae</taxon>
        <taxon>Cyprinodontiformes</taxon>
        <taxon>Poeciliidae</taxon>
        <taxon>Poeciliinae</taxon>
        <taxon>Xiphophorus</taxon>
    </lineage>
</organism>
<dbReference type="GeneTree" id="ENSGT01030000234625"/>
<evidence type="ECO:0000256" key="11">
    <source>
        <dbReference type="ARBA" id="ARBA00035075"/>
    </source>
</evidence>
<comment type="similarity">
    <text evidence="14">Belongs to the major facilitator superfamily. Feline leukemia virus subgroup C receptor (TC 2.A.1.28.1) family.</text>
</comment>
<evidence type="ECO:0000256" key="7">
    <source>
        <dbReference type="ARBA" id="ARBA00022824"/>
    </source>
</evidence>
<dbReference type="Proteomes" id="UP000002852">
    <property type="component" value="Unassembled WGS sequence"/>
</dbReference>
<evidence type="ECO:0000256" key="9">
    <source>
        <dbReference type="ARBA" id="ARBA00023128"/>
    </source>
</evidence>
<comment type="function">
    <text evidence="15">Choline uniporter that specifically mediates choline uptake at the blood-brain-barrier. Responsible for the majority of choline uptake across the blood-brain-barrier from the circulation into the brain. Choline, a nutrient critical for brain development, is a precursor of phosphatidylcholine, as well as betaine. Also mediates transport of ethanolamine. Choline and ethanolamine transport is not coupled with proton transport and is exclusively driven by the choline gradient across the plasma membrane. Also acts as a heme b transporter.</text>
</comment>
<feature type="transmembrane region" description="Helical" evidence="17">
    <location>
        <begin position="340"/>
        <end position="361"/>
    </location>
</feature>
<feature type="domain" description="Major facilitator superfamily (MFS) profile" evidence="18">
    <location>
        <begin position="77"/>
        <end position="485"/>
    </location>
</feature>
<dbReference type="InterPro" id="IPR011701">
    <property type="entry name" value="MFS"/>
</dbReference>
<evidence type="ECO:0000256" key="13">
    <source>
        <dbReference type="ARBA" id="ARBA00045087"/>
    </source>
</evidence>
<evidence type="ECO:0000259" key="18">
    <source>
        <dbReference type="PROSITE" id="PS50850"/>
    </source>
</evidence>
<dbReference type="GO" id="GO:0005886">
    <property type="term" value="C:plasma membrane"/>
    <property type="evidence" value="ECO:0007669"/>
    <property type="project" value="UniProtKB-SubCell"/>
</dbReference>
<dbReference type="GO" id="GO:0015232">
    <property type="term" value="F:heme transmembrane transporter activity"/>
    <property type="evidence" value="ECO:0007669"/>
    <property type="project" value="TreeGrafter"/>
</dbReference>
<dbReference type="FunFam" id="1.20.1250.20:FF:000092">
    <property type="entry name" value="Feline leukemia virus subgroup C receptor-related protein 2 isoform 1"/>
    <property type="match status" value="1"/>
</dbReference>
<dbReference type="SUPFAM" id="SSF103473">
    <property type="entry name" value="MFS general substrate transporter"/>
    <property type="match status" value="1"/>
</dbReference>
<keyword evidence="20" id="KW-1185">Reference proteome</keyword>
<comment type="catalytic activity">
    <reaction evidence="13">
        <text>ethanolamine(in) = ethanolamine(out)</text>
        <dbReference type="Rhea" id="RHEA:32747"/>
        <dbReference type="ChEBI" id="CHEBI:57603"/>
    </reaction>
</comment>
<name>A0A3B5Q8P0_XIPMA</name>
<dbReference type="FunCoup" id="A0A3B5Q8P0">
    <property type="interactions" value="288"/>
</dbReference>
<evidence type="ECO:0000256" key="5">
    <source>
        <dbReference type="ARBA" id="ARBA00022475"/>
    </source>
</evidence>
<dbReference type="InterPro" id="IPR020846">
    <property type="entry name" value="MFS_dom"/>
</dbReference>
<protein>
    <submittedName>
        <fullName evidence="19">FLVCR choline and putative heme transporter 2</fullName>
    </submittedName>
</protein>
<evidence type="ECO:0000256" key="17">
    <source>
        <dbReference type="SAM" id="Phobius"/>
    </source>
</evidence>
<reference evidence="19" key="3">
    <citation type="submission" date="2025-08" db="UniProtKB">
        <authorList>
            <consortium name="Ensembl"/>
        </authorList>
    </citation>
    <scope>IDENTIFICATION</scope>
    <source>
        <strain evidence="19">JP 163 A</strain>
    </source>
</reference>
<dbReference type="AlphaFoldDB" id="A0A3B5Q8P0"/>
<feature type="transmembrane region" description="Helical" evidence="17">
    <location>
        <begin position="78"/>
        <end position="98"/>
    </location>
</feature>
<sequence length="523" mass="57498">MPQNNTLKGNRANAELTVEEWLQSKAAKGPSPGLASLQWSSGSHGRTLSPGSRLEVGTSGDQAELFQIAKTKLYRRRWVMLFLFSAVSANNALMWLQYGIISNIFMRFYNVDALAINWLSMIYLLTYVPLVLPVLWLLDNRGIRDVVLAGSAFNCIGTWIKVSSASPDMFLVTFFGQFMCSVATVFVLGIPSYLASVWFGENEVSTACSIGVLGNQMGCAIGFLLPPILVPNVEDMDELAKHIKTMFYITAGVATFLFILVIFVFQERPKLPPTLAQASARSMPPEDYSYVASILRLLRNKPFVLLIVSYGLNVGCYYAVGTLLNRMIIERYPGEEVNAGRIGLTIVVAGMVGSLICGIWLDRTKTYKQTTLAVYIMTLVGMIIYTATLDQGLLWVVFITAGCLGFFMTGYLPLGFEFAAELTYPESEGTSSGLLNCSAQVFGIIFTICQGKIIDNFGTLAGNIFLCVFLLIGSAMTGLIKSDLRRQNANRLAKEEAERRMLEQDYGATTQISSQPQTPSSQA</sequence>
<evidence type="ECO:0000256" key="16">
    <source>
        <dbReference type="SAM" id="MobiDB-lite"/>
    </source>
</evidence>
<dbReference type="Gene3D" id="1.20.1250.20">
    <property type="entry name" value="MFS general substrate transporter like domains"/>
    <property type="match status" value="1"/>
</dbReference>
<feature type="transmembrane region" description="Helical" evidence="17">
    <location>
        <begin position="303"/>
        <end position="320"/>
    </location>
</feature>
<comment type="catalytic activity">
    <reaction evidence="11">
        <text>heme b(in) = heme b(out)</text>
        <dbReference type="Rhea" id="RHEA:75443"/>
        <dbReference type="ChEBI" id="CHEBI:60344"/>
    </reaction>
</comment>